<accession>A0ABV6UF26</accession>
<name>A0ABV6UF26_9ACTN</name>
<sequence>MRTLTRDRDTTTELVRQRMDALFEPGPAGRGRGGGSAARAPLAAAAPPAPGAGPSPEPAPLPVRRRLPLALQERLDLDRRAVVGLSVLLVLGVGYGAQQFWAGRPEPVAVPTAEVSAGASLSPPLSSTLPSAASSVLVPSGAGAGAGVAGGVVVDVAGRVREPGVRTLPAGSRVQDALKAAGGAAPGTDLTGLNLARRLNDGEEIIVGAAPGAAGASGSSARPAGPLSLNSATVEQLDALPGLGPVLAQRIIQYRDQHGGFTSVDQLRKVSGFGERRLADLRAKLQP</sequence>
<feature type="compositionally biased region" description="Basic and acidic residues" evidence="1">
    <location>
        <begin position="1"/>
        <end position="21"/>
    </location>
</feature>
<feature type="region of interest" description="Disordered" evidence="1">
    <location>
        <begin position="1"/>
        <end position="61"/>
    </location>
</feature>
<proteinExistence type="predicted"/>
<feature type="domain" description="Helix-hairpin-helix DNA-binding motif class 1" evidence="3">
    <location>
        <begin position="265"/>
        <end position="284"/>
    </location>
</feature>
<feature type="compositionally biased region" description="Pro residues" evidence="1">
    <location>
        <begin position="47"/>
        <end position="61"/>
    </location>
</feature>
<keyword evidence="5" id="KW-1185">Reference proteome</keyword>
<dbReference type="Gene3D" id="3.10.560.10">
    <property type="entry name" value="Outer membrane lipoprotein wza domain like"/>
    <property type="match status" value="1"/>
</dbReference>
<reference evidence="4 5" key="1">
    <citation type="submission" date="2024-09" db="EMBL/GenBank/DDBJ databases">
        <authorList>
            <person name="Lee S.D."/>
        </authorList>
    </citation>
    <scope>NUCLEOTIDE SEQUENCE [LARGE SCALE GENOMIC DNA]</scope>
    <source>
        <strain evidence="4 5">N1-5</strain>
    </source>
</reference>
<evidence type="ECO:0000259" key="3">
    <source>
        <dbReference type="SMART" id="SM00278"/>
    </source>
</evidence>
<dbReference type="Pfam" id="PF12836">
    <property type="entry name" value="HHH_3"/>
    <property type="match status" value="1"/>
</dbReference>
<feature type="domain" description="Helix-hairpin-helix DNA-binding motif class 1" evidence="3">
    <location>
        <begin position="235"/>
        <end position="254"/>
    </location>
</feature>
<evidence type="ECO:0000313" key="5">
    <source>
        <dbReference type="Proteomes" id="UP001592528"/>
    </source>
</evidence>
<dbReference type="InterPro" id="IPR010994">
    <property type="entry name" value="RuvA_2-like"/>
</dbReference>
<dbReference type="InterPro" id="IPR051675">
    <property type="entry name" value="Endo/Exo/Phosphatase_dom_1"/>
</dbReference>
<organism evidence="4 5">
    <name type="scientific">Streptacidiphilus cavernicola</name>
    <dbReference type="NCBI Taxonomy" id="3342716"/>
    <lineage>
        <taxon>Bacteria</taxon>
        <taxon>Bacillati</taxon>
        <taxon>Actinomycetota</taxon>
        <taxon>Actinomycetes</taxon>
        <taxon>Kitasatosporales</taxon>
        <taxon>Streptomycetaceae</taxon>
        <taxon>Streptacidiphilus</taxon>
    </lineage>
</organism>
<evidence type="ECO:0000313" key="4">
    <source>
        <dbReference type="EMBL" id="MFC1400058.1"/>
    </source>
</evidence>
<dbReference type="PANTHER" id="PTHR21180:SF32">
    <property type="entry name" value="ENDONUCLEASE_EXONUCLEASE_PHOSPHATASE FAMILY DOMAIN-CONTAINING PROTEIN 1"/>
    <property type="match status" value="1"/>
</dbReference>
<dbReference type="Gene3D" id="1.10.150.320">
    <property type="entry name" value="Photosystem II 12 kDa extrinsic protein"/>
    <property type="match status" value="1"/>
</dbReference>
<dbReference type="SUPFAM" id="SSF47781">
    <property type="entry name" value="RuvA domain 2-like"/>
    <property type="match status" value="1"/>
</dbReference>
<dbReference type="EMBL" id="JBHEZZ010000001">
    <property type="protein sequence ID" value="MFC1400058.1"/>
    <property type="molecule type" value="Genomic_DNA"/>
</dbReference>
<feature type="transmembrane region" description="Helical" evidence="2">
    <location>
        <begin position="81"/>
        <end position="101"/>
    </location>
</feature>
<keyword evidence="2" id="KW-1133">Transmembrane helix</keyword>
<dbReference type="PANTHER" id="PTHR21180">
    <property type="entry name" value="ENDONUCLEASE/EXONUCLEASE/PHOSPHATASE FAMILY DOMAIN-CONTAINING PROTEIN 1"/>
    <property type="match status" value="1"/>
</dbReference>
<keyword evidence="2" id="KW-0812">Transmembrane</keyword>
<dbReference type="Proteomes" id="UP001592528">
    <property type="component" value="Unassembled WGS sequence"/>
</dbReference>
<evidence type="ECO:0000256" key="1">
    <source>
        <dbReference type="SAM" id="MobiDB-lite"/>
    </source>
</evidence>
<dbReference type="InterPro" id="IPR003583">
    <property type="entry name" value="Hlx-hairpin-Hlx_DNA-bd_motif"/>
</dbReference>
<dbReference type="Pfam" id="PF10531">
    <property type="entry name" value="SLBB"/>
    <property type="match status" value="1"/>
</dbReference>
<dbReference type="RefSeq" id="WP_198037319.1">
    <property type="nucleotide sequence ID" value="NZ_JBHEZZ010000001.1"/>
</dbReference>
<dbReference type="InterPro" id="IPR019554">
    <property type="entry name" value="Soluble_ligand-bd"/>
</dbReference>
<protein>
    <submittedName>
        <fullName evidence="4">Helix-hairpin-helix domain-containing protein</fullName>
    </submittedName>
</protein>
<comment type="caution">
    <text evidence="4">The sequence shown here is derived from an EMBL/GenBank/DDBJ whole genome shotgun (WGS) entry which is preliminary data.</text>
</comment>
<feature type="compositionally biased region" description="Low complexity" evidence="1">
    <location>
        <begin position="37"/>
        <end position="46"/>
    </location>
</feature>
<gene>
    <name evidence="4" type="ORF">ACEZDJ_02000</name>
</gene>
<dbReference type="SMART" id="SM00278">
    <property type="entry name" value="HhH1"/>
    <property type="match status" value="2"/>
</dbReference>
<keyword evidence="2" id="KW-0472">Membrane</keyword>
<evidence type="ECO:0000256" key="2">
    <source>
        <dbReference type="SAM" id="Phobius"/>
    </source>
</evidence>